<dbReference type="GO" id="GO:0016491">
    <property type="term" value="F:oxidoreductase activity"/>
    <property type="evidence" value="ECO:0007669"/>
    <property type="project" value="InterPro"/>
</dbReference>
<dbReference type="AlphaFoldDB" id="X1GPY0"/>
<dbReference type="EMBL" id="BARU01022721">
    <property type="protein sequence ID" value="GAH59936.1"/>
    <property type="molecule type" value="Genomic_DNA"/>
</dbReference>
<accession>X1GPY0</accession>
<dbReference type="Gene3D" id="3.30.365.10">
    <property type="entry name" value="Aldehyde oxidase/xanthine dehydrogenase, molybdopterin binding domain"/>
    <property type="match status" value="2"/>
</dbReference>
<reference evidence="2" key="1">
    <citation type="journal article" date="2014" name="Front. Microbiol.">
        <title>High frequency of phylogenetically diverse reductive dehalogenase-homologous genes in deep subseafloor sedimentary metagenomes.</title>
        <authorList>
            <person name="Kawai M."/>
            <person name="Futagami T."/>
            <person name="Toyoda A."/>
            <person name="Takaki Y."/>
            <person name="Nishi S."/>
            <person name="Hori S."/>
            <person name="Arai W."/>
            <person name="Tsubouchi T."/>
            <person name="Morono Y."/>
            <person name="Uchiyama I."/>
            <person name="Ito T."/>
            <person name="Fujiyama A."/>
            <person name="Inagaki F."/>
            <person name="Takami H."/>
        </authorList>
    </citation>
    <scope>NUCLEOTIDE SEQUENCE</scope>
    <source>
        <strain evidence="2">Expedition CK06-06</strain>
    </source>
</reference>
<dbReference type="Gene3D" id="3.90.1170.50">
    <property type="entry name" value="Aldehyde oxidase/xanthine dehydrogenase, a/b hammerhead"/>
    <property type="match status" value="1"/>
</dbReference>
<evidence type="ECO:0000313" key="2">
    <source>
        <dbReference type="EMBL" id="GAH59936.1"/>
    </source>
</evidence>
<dbReference type="SUPFAM" id="SSF54665">
    <property type="entry name" value="CO dehydrogenase molybdoprotein N-domain-like"/>
    <property type="match status" value="1"/>
</dbReference>
<protein>
    <recommendedName>
        <fullName evidence="1">Aldehyde oxidase/xanthine dehydrogenase a/b hammerhead domain-containing protein</fullName>
    </recommendedName>
</protein>
<comment type="caution">
    <text evidence="2">The sequence shown here is derived from an EMBL/GenBank/DDBJ whole genome shotgun (WGS) entry which is preliminary data.</text>
</comment>
<dbReference type="InterPro" id="IPR036856">
    <property type="entry name" value="Ald_Oxase/Xan_DH_a/b_sf"/>
</dbReference>
<dbReference type="Pfam" id="PF01315">
    <property type="entry name" value="Ald_Xan_dh_C"/>
    <property type="match status" value="1"/>
</dbReference>
<feature type="domain" description="Aldehyde oxidase/xanthine dehydrogenase a/b hammerhead" evidence="1">
    <location>
        <begin position="21"/>
        <end position="131"/>
    </location>
</feature>
<name>X1GPY0_9ZZZZ</name>
<organism evidence="2">
    <name type="scientific">marine sediment metagenome</name>
    <dbReference type="NCBI Taxonomy" id="412755"/>
    <lineage>
        <taxon>unclassified sequences</taxon>
        <taxon>metagenomes</taxon>
        <taxon>ecological metagenomes</taxon>
    </lineage>
</organism>
<dbReference type="PANTHER" id="PTHR11908">
    <property type="entry name" value="XANTHINE DEHYDROGENASE"/>
    <property type="match status" value="1"/>
</dbReference>
<dbReference type="InterPro" id="IPR016208">
    <property type="entry name" value="Ald_Oxase/xanthine_DH-like"/>
</dbReference>
<dbReference type="GO" id="GO:0005506">
    <property type="term" value="F:iron ion binding"/>
    <property type="evidence" value="ECO:0007669"/>
    <property type="project" value="InterPro"/>
</dbReference>
<evidence type="ECO:0000259" key="1">
    <source>
        <dbReference type="SMART" id="SM01008"/>
    </source>
</evidence>
<dbReference type="InterPro" id="IPR000674">
    <property type="entry name" value="Ald_Oxase/Xan_DH_a/b"/>
</dbReference>
<sequence>MSKYSVIGTRVRRVDGPEKVTGNAKYTFDLILPGMLYGKVLRSPHPHAKILKIDTRKAKRLIGVKAVITGKDTLGRKQGIWRRFPELCDEEILCREKVRYIGDPVAAVAAIDEDTAEEALDLIEVEYEPLPAVFDPLEAIKGR</sequence>
<dbReference type="SMART" id="SM01008">
    <property type="entry name" value="Ald_Xan_dh_C"/>
    <property type="match status" value="1"/>
</dbReference>
<feature type="non-terminal residue" evidence="2">
    <location>
        <position position="143"/>
    </location>
</feature>
<dbReference type="PANTHER" id="PTHR11908:SF157">
    <property type="entry name" value="XANTHINE DEHYDROGENASE SUBUNIT D-RELATED"/>
    <property type="match status" value="1"/>
</dbReference>
<gene>
    <name evidence="2" type="ORF">S03H2_36966</name>
</gene>
<proteinExistence type="predicted"/>